<feature type="chain" id="PRO_5003174523" description="SCP domain-containing protein" evidence="1">
    <location>
        <begin position="20"/>
        <end position="587"/>
    </location>
</feature>
<keyword evidence="1" id="KW-0732">Signal</keyword>
<dbReference type="InterPro" id="IPR035940">
    <property type="entry name" value="CAP_sf"/>
</dbReference>
<feature type="signal peptide" evidence="1">
    <location>
        <begin position="1"/>
        <end position="19"/>
    </location>
</feature>
<name>E3M952_CAERE</name>
<dbReference type="EMBL" id="DS268430">
    <property type="protein sequence ID" value="EFO96172.1"/>
    <property type="molecule type" value="Genomic_DNA"/>
</dbReference>
<reference evidence="2" key="1">
    <citation type="submission" date="2007-07" db="EMBL/GenBank/DDBJ databases">
        <title>PCAP assembly of the Caenorhabditis remanei genome.</title>
        <authorList>
            <consortium name="The Caenorhabditis remanei Sequencing Consortium"/>
            <person name="Wilson R.K."/>
        </authorList>
    </citation>
    <scope>NUCLEOTIDE SEQUENCE [LARGE SCALE GENOMIC DNA]</scope>
    <source>
        <strain evidence="2">PB4641</strain>
    </source>
</reference>
<evidence type="ECO:0008006" key="4">
    <source>
        <dbReference type="Google" id="ProtNLM"/>
    </source>
</evidence>
<evidence type="ECO:0000313" key="3">
    <source>
        <dbReference type="Proteomes" id="UP000008281"/>
    </source>
</evidence>
<dbReference type="OrthoDB" id="5908157at2759"/>
<dbReference type="eggNOG" id="ENOG502TK2N">
    <property type="taxonomic scope" value="Eukaryota"/>
</dbReference>
<sequence>MNLIQSLLVFLSFVPIKDSSILIGKKFFLELNNLRQHYANKYNVPNMHKLIWSRTLVDISKWPNWDVSLPKARKTWRYDESVTYLPGFRDIKDQPGFTEIKDAAEAYFSNPYNNTYTMGHLELLNPVQRFIGCGPKFNAKFNEFSLIHVCLVGTEGKFTFFDTSRKSKKLPGSECHKRYKNEGGLCVAKNETEESYHGYSQDIIDDVNRIRKKYSKQFNVPNMHQLIWSDDLLKNLQNMAWNNGFMGARVTWRYVQLDTYIETFIERELSNFFEKTDVEKRSFISTNSDTTLDSLEFLNPLQKFIACGQNSNTPSLICLLGTEGKFTMFDSSGKSKEIPGSNCQKRYRNDSGVCVAIKPEEESYFGRQSDFMSDINQIRRRYAKEYRVPNMHALAWSNELAEILEPLNMTIVRAQAKKTWRYGALNTYDNTIYHIKADVTRFFEMNRTAKNDHIVKTLSDKDTMDRLEFLNPLQKTIACGRKEEEGVTYIICLLGPEGNFTIFDTSFQSQLAAGSKCHKGYYNEDGLCIMQIPTQVPIIDYRKMAEEERNKALTEEPEPEPILENHGNEISLGYLLVFLLAKLFFNI</sequence>
<protein>
    <recommendedName>
        <fullName evidence="4">SCP domain-containing protein</fullName>
    </recommendedName>
</protein>
<evidence type="ECO:0000256" key="1">
    <source>
        <dbReference type="SAM" id="SignalP"/>
    </source>
</evidence>
<dbReference type="Proteomes" id="UP000008281">
    <property type="component" value="Unassembled WGS sequence"/>
</dbReference>
<accession>E3M952</accession>
<dbReference type="HOGENOM" id="CLU_019147_1_0_1"/>
<organism evidence="3">
    <name type="scientific">Caenorhabditis remanei</name>
    <name type="common">Caenorhabditis vulgaris</name>
    <dbReference type="NCBI Taxonomy" id="31234"/>
    <lineage>
        <taxon>Eukaryota</taxon>
        <taxon>Metazoa</taxon>
        <taxon>Ecdysozoa</taxon>
        <taxon>Nematoda</taxon>
        <taxon>Chromadorea</taxon>
        <taxon>Rhabditida</taxon>
        <taxon>Rhabditina</taxon>
        <taxon>Rhabditomorpha</taxon>
        <taxon>Rhabditoidea</taxon>
        <taxon>Rhabditidae</taxon>
        <taxon>Peloderinae</taxon>
        <taxon>Caenorhabditis</taxon>
    </lineage>
</organism>
<dbReference type="OMA" id="HELKWHE"/>
<keyword evidence="3" id="KW-1185">Reference proteome</keyword>
<dbReference type="InParanoid" id="E3M952"/>
<gene>
    <name evidence="2" type="ORF">CRE_14477</name>
</gene>
<dbReference type="Gene3D" id="3.40.33.10">
    <property type="entry name" value="CAP"/>
    <property type="match status" value="1"/>
</dbReference>
<evidence type="ECO:0000313" key="2">
    <source>
        <dbReference type="EMBL" id="EFO96172.1"/>
    </source>
</evidence>
<proteinExistence type="predicted"/>
<dbReference type="AlphaFoldDB" id="E3M952"/>